<proteinExistence type="predicted"/>
<evidence type="ECO:0000313" key="3">
    <source>
        <dbReference type="Proteomes" id="UP000286716"/>
    </source>
</evidence>
<gene>
    <name evidence="2" type="ORF">DMA12_05555</name>
</gene>
<feature type="region of interest" description="Disordered" evidence="1">
    <location>
        <begin position="454"/>
        <end position="473"/>
    </location>
</feature>
<evidence type="ECO:0000256" key="1">
    <source>
        <dbReference type="SAM" id="MobiDB-lite"/>
    </source>
</evidence>
<protein>
    <submittedName>
        <fullName evidence="2">Uncharacterized protein</fullName>
    </submittedName>
</protein>
<name>A0A428X0J6_AMYBA</name>
<reference evidence="2 3" key="1">
    <citation type="submission" date="2018-05" db="EMBL/GenBank/DDBJ databases">
        <title>Evolution of GPA BGCs.</title>
        <authorList>
            <person name="Waglechner N."/>
            <person name="Wright G.D."/>
        </authorList>
    </citation>
    <scope>NUCLEOTIDE SEQUENCE [LARGE SCALE GENOMIC DNA]</scope>
    <source>
        <strain evidence="2 3">DSM 5908</strain>
    </source>
</reference>
<dbReference type="Pfam" id="PF19872">
    <property type="entry name" value="DUF6345"/>
    <property type="match status" value="1"/>
</dbReference>
<organism evidence="2 3">
    <name type="scientific">Amycolatopsis balhimycina DSM 5908</name>
    <dbReference type="NCBI Taxonomy" id="1081091"/>
    <lineage>
        <taxon>Bacteria</taxon>
        <taxon>Bacillati</taxon>
        <taxon>Actinomycetota</taxon>
        <taxon>Actinomycetes</taxon>
        <taxon>Pseudonocardiales</taxon>
        <taxon>Pseudonocardiaceae</taxon>
        <taxon>Amycolatopsis</taxon>
    </lineage>
</organism>
<keyword evidence="3" id="KW-1185">Reference proteome</keyword>
<evidence type="ECO:0000313" key="2">
    <source>
        <dbReference type="EMBL" id="RSM48873.1"/>
    </source>
</evidence>
<dbReference type="Proteomes" id="UP000286716">
    <property type="component" value="Unassembled WGS sequence"/>
</dbReference>
<feature type="compositionally biased region" description="Low complexity" evidence="1">
    <location>
        <begin position="454"/>
        <end position="463"/>
    </location>
</feature>
<dbReference type="RefSeq" id="WP_020646931.1">
    <property type="nucleotide sequence ID" value="NZ_QHHU01000005.1"/>
</dbReference>
<dbReference type="InterPro" id="IPR045926">
    <property type="entry name" value="DUF6345"/>
</dbReference>
<dbReference type="AlphaFoldDB" id="A0A428X0J6"/>
<dbReference type="EMBL" id="QHHU01000005">
    <property type="protein sequence ID" value="RSM48873.1"/>
    <property type="molecule type" value="Genomic_DNA"/>
</dbReference>
<sequence length="544" mass="58279">MALLKNGAVTAPPSAPAAARALTSGDPFAATGVAADRGANRYGFCSIEDFPPGISDLSFTHEDAGGFYNYVNKFTAPNFWYRDGGVLSWIYGEEYDDWQGTYGFDACVAEYHSGHGTMDGNGVFSMPMGGTWGGSAWVNSADMRLGNEVARYLFFSTCLSLRIGGGNSPIRTWDAANLGLRMIFGFETTSVDNPDYGALFFTKWNANGRKFSKAWLDASWEIDPHQAPSVVACGATQAEAQDRLWNEGNFSTAAASKNWWWWTWYDAAKSIREDRLELPGSPQTARFAPQRLSPSRLTELAGHYGVRLDGGLPDDALGPHGVALGAGPSGDGGPRLTIDHRGVREITFAEADGTGRDAPSAAEAVRIAQDAVETFGLADRVDLVADKVRHQYHAGGTADEIADPRVRETHVVFTQLVDGHPVVTPGLGEVRVSIDGGGTVTTIVDATREVERLAGSAPAAPSPGREDTRNPSTVDEALDAPAQRLLRRLSAGGRVPAEVRTIPDSTAVGYALRGDDGTHVVRRTVEVDCGEGLAKRYVLEAPLR</sequence>
<accession>A0A428X0J6</accession>
<comment type="caution">
    <text evidence="2">The sequence shown here is derived from an EMBL/GenBank/DDBJ whole genome shotgun (WGS) entry which is preliminary data.</text>
</comment>
<dbReference type="OrthoDB" id="7757946at2"/>